<dbReference type="Gene3D" id="3.10.310.50">
    <property type="match status" value="1"/>
</dbReference>
<keyword evidence="2" id="KW-0472">Membrane</keyword>
<feature type="transmembrane region" description="Helical" evidence="2">
    <location>
        <begin position="176"/>
        <end position="194"/>
    </location>
</feature>
<organism evidence="5 6">
    <name type="scientific">Enterococcus asini</name>
    <dbReference type="NCBI Taxonomy" id="57732"/>
    <lineage>
        <taxon>Bacteria</taxon>
        <taxon>Bacillati</taxon>
        <taxon>Bacillota</taxon>
        <taxon>Bacilli</taxon>
        <taxon>Lactobacillales</taxon>
        <taxon>Enterococcaceae</taxon>
        <taxon>Enterococcus</taxon>
    </lineage>
</organism>
<proteinExistence type="predicted"/>
<dbReference type="InterPro" id="IPR007621">
    <property type="entry name" value="TPM_dom"/>
</dbReference>
<keyword evidence="2" id="KW-0812">Transmembrane</keyword>
<dbReference type="Proteomes" id="UP001256711">
    <property type="component" value="Unassembled WGS sequence"/>
</dbReference>
<comment type="caution">
    <text evidence="5">The sequence shown here is derived from an EMBL/GenBank/DDBJ whole genome shotgun (WGS) entry which is preliminary data.</text>
</comment>
<evidence type="ECO:0000256" key="1">
    <source>
        <dbReference type="SAM" id="MobiDB-lite"/>
    </source>
</evidence>
<evidence type="ECO:0000259" key="4">
    <source>
        <dbReference type="Pfam" id="PF04536"/>
    </source>
</evidence>
<dbReference type="RefSeq" id="WP_161999317.1">
    <property type="nucleotide sequence ID" value="NZ_CATYFE010000018.1"/>
</dbReference>
<evidence type="ECO:0000313" key="6">
    <source>
        <dbReference type="Proteomes" id="UP001256711"/>
    </source>
</evidence>
<evidence type="ECO:0000313" key="5">
    <source>
        <dbReference type="EMBL" id="MDT2809118.1"/>
    </source>
</evidence>
<reference evidence="5" key="1">
    <citation type="submission" date="2023-03" db="EMBL/GenBank/DDBJ databases">
        <authorList>
            <person name="Shen W."/>
            <person name="Cai J."/>
        </authorList>
    </citation>
    <scope>NUCLEOTIDE SEQUENCE</scope>
    <source>
        <strain evidence="5">B226-2</strain>
    </source>
</reference>
<protein>
    <submittedName>
        <fullName evidence="5">TPM domain-containing protein</fullName>
    </submittedName>
</protein>
<keyword evidence="3" id="KW-0732">Signal</keyword>
<dbReference type="EMBL" id="JARQBJ010000001">
    <property type="protein sequence ID" value="MDT2809118.1"/>
    <property type="molecule type" value="Genomic_DNA"/>
</dbReference>
<evidence type="ECO:0000256" key="2">
    <source>
        <dbReference type="SAM" id="Phobius"/>
    </source>
</evidence>
<feature type="domain" description="TPM" evidence="4">
    <location>
        <begin position="28"/>
        <end position="141"/>
    </location>
</feature>
<accession>A0AAW8TS41</accession>
<feature type="compositionally biased region" description="Gly residues" evidence="1">
    <location>
        <begin position="240"/>
        <end position="266"/>
    </location>
</feature>
<dbReference type="Pfam" id="PF04536">
    <property type="entry name" value="TPM_phosphatase"/>
    <property type="match status" value="1"/>
</dbReference>
<feature type="region of interest" description="Disordered" evidence="1">
    <location>
        <begin position="234"/>
        <end position="266"/>
    </location>
</feature>
<sequence>MKKLLFLLFGLLVFALPQSVTAASEHIEDNAGLFSATEISELESQAVSLSDTIKGDVYLVTSADNSEDPEEFAQEYLRDKVGNNNNGAVLFMDMNQRVTAIKTSGNMIDYLTDSRLEEIFDTLQSAMGAGDYFSAGNSFFSMAAGFVDDGVPSGHYRVDEETGKITYYKTISPFEAFIAFLIALVAAIAFFVVIKSRYQLKLGTYKYPYQEKSQVNLTVNENQLTNSFVTTRRIPRNNNSGGGFGGGGSTTSSSGGGTFGGGSRGF</sequence>
<feature type="chain" id="PRO_5043342378" evidence="3">
    <location>
        <begin position="23"/>
        <end position="266"/>
    </location>
</feature>
<name>A0AAW8TS41_9ENTE</name>
<dbReference type="AlphaFoldDB" id="A0AAW8TS41"/>
<evidence type="ECO:0000256" key="3">
    <source>
        <dbReference type="SAM" id="SignalP"/>
    </source>
</evidence>
<keyword evidence="2" id="KW-1133">Transmembrane helix</keyword>
<gene>
    <name evidence="5" type="ORF">P7H43_01250</name>
</gene>
<feature type="signal peptide" evidence="3">
    <location>
        <begin position="1"/>
        <end position="22"/>
    </location>
</feature>